<keyword evidence="7" id="KW-1185">Reference proteome</keyword>
<dbReference type="Pfam" id="PF10254">
    <property type="entry name" value="Pacs-1"/>
    <property type="match status" value="1"/>
</dbReference>
<dbReference type="Ensembl" id="ENSCCRT00010075923.1">
    <property type="protein sequence ID" value="ENSCCRP00010068721.1"/>
    <property type="gene ID" value="ENSCCRG00010028725.1"/>
</dbReference>
<evidence type="ECO:0000313" key="6">
    <source>
        <dbReference type="Ensembl" id="ENSCCRP00010068721.1"/>
    </source>
</evidence>
<dbReference type="Pfam" id="PF25332">
    <property type="entry name" value="C2_PACS_N"/>
    <property type="match status" value="1"/>
</dbReference>
<evidence type="ECO:0000256" key="3">
    <source>
        <dbReference type="SAM" id="MobiDB-lite"/>
    </source>
</evidence>
<protein>
    <submittedName>
        <fullName evidence="6">Phosphofurin acidic cluster sorting protein 1-like</fullName>
    </submittedName>
</protein>
<dbReference type="InterPro" id="IPR019381">
    <property type="entry name" value="PACS1/2_C"/>
</dbReference>
<dbReference type="GO" id="GO:0044325">
    <property type="term" value="F:transmembrane transporter binding"/>
    <property type="evidence" value="ECO:0007669"/>
    <property type="project" value="TreeGrafter"/>
</dbReference>
<dbReference type="GO" id="GO:0072659">
    <property type="term" value="P:protein localization to plasma membrane"/>
    <property type="evidence" value="ECO:0007669"/>
    <property type="project" value="TreeGrafter"/>
</dbReference>
<feature type="compositionally biased region" description="Acidic residues" evidence="3">
    <location>
        <begin position="189"/>
        <end position="206"/>
    </location>
</feature>
<proteinExistence type="inferred from homology"/>
<comment type="similarity">
    <text evidence="1">Belongs to the PACS family.</text>
</comment>
<evidence type="ECO:0000256" key="2">
    <source>
        <dbReference type="ARBA" id="ARBA00022553"/>
    </source>
</evidence>
<evidence type="ECO:0000259" key="5">
    <source>
        <dbReference type="Pfam" id="PF25332"/>
    </source>
</evidence>
<dbReference type="InterPro" id="IPR057541">
    <property type="entry name" value="PACS1/2_N"/>
</dbReference>
<feature type="region of interest" description="Disordered" evidence="3">
    <location>
        <begin position="320"/>
        <end position="358"/>
    </location>
</feature>
<feature type="domain" description="Phosphofurin acidic cluster sorting protein 1/2 C-terminal" evidence="4">
    <location>
        <begin position="369"/>
        <end position="773"/>
    </location>
</feature>
<name>A0A8C1QVT3_CYPCA</name>
<evidence type="ECO:0000259" key="4">
    <source>
        <dbReference type="Pfam" id="PF10254"/>
    </source>
</evidence>
<keyword evidence="2" id="KW-0597">Phosphoprotein</keyword>
<organism evidence="6 7">
    <name type="scientific">Cyprinus carpio</name>
    <name type="common">Common carp</name>
    <dbReference type="NCBI Taxonomy" id="7962"/>
    <lineage>
        <taxon>Eukaryota</taxon>
        <taxon>Metazoa</taxon>
        <taxon>Chordata</taxon>
        <taxon>Craniata</taxon>
        <taxon>Vertebrata</taxon>
        <taxon>Euteleostomi</taxon>
        <taxon>Actinopterygii</taxon>
        <taxon>Neopterygii</taxon>
        <taxon>Teleostei</taxon>
        <taxon>Ostariophysi</taxon>
        <taxon>Cypriniformes</taxon>
        <taxon>Cyprinidae</taxon>
        <taxon>Cyprininae</taxon>
        <taxon>Cyprinus</taxon>
    </lineage>
</organism>
<dbReference type="PANTHER" id="PTHR13280">
    <property type="entry name" value="PHOSPHOFURIN ACIDIC CLUSTER SORTING PROTEIN"/>
    <property type="match status" value="1"/>
</dbReference>
<sequence>MHERASKLTETGHRPVQMNLFATWEIDSSSPSCVPRLLSLTLKKLVILKELDRDLTSVVIAVKLQGSKRILRSNEIMLSSAGLTETDLQLTFSLQYPHFLKRDANKLQIMLQRRKRYKNRTILGYKTLALGMINMAEVMQHPTEGAQVLGLHTTEKDIPLPVAEIRVYSLSSQPIDPEGPKAKLSDIDNYSEEEEESYSSEQDGSDDPLQGQVNPGGFGLDHVSQEQIRDVEEDLDELYDSLEMYNHSDSGPDMDETDSIISTPKPKLRYCIIIFILMAPTFRYRFSNFALHYTDTCAHIKMKWSVLQINKSSCAILPRLDGSHTPKQRRGTPMKERQLSKPLSERTNSSDSERSPELTLTPQMPRKIVYDQLNQILLSDSTLPDSLILVNGSDWQGHYVAELLQAQKLPVVCTCSGSEIQAVLSALLTRIQKFCNCNSIMPKPVKVVAVGGQSYLGAVLRFYVSQLANKMSDWLSHMKFLVVPTGSHPVAKHLGSLDNRYSSSFLDSSWREFFSCPEPPQTASSADFVDVAGRILQYINGSTVTHQFPIAEAMLTCKHKMQDDDSYQNFVPFVGLVKVGLVEPSPGSSGLALSLAVPSTSPPAHGSPTGMMKESATPPPSPSSPSMSHGMDAIGLQVDYWVSSGAEKRKDGERRDMGNKSTLKCAFRSLQVSRLPGSFELQTGSNTMSMTVVTKEKNKKVPNLFLGKKPKERDTESKSQVIEGITRLICSAKNQQTSLRVSVDGMEWNDVKFFQLASQWPTHVKYFPVGLFGPEQTET</sequence>
<reference evidence="6" key="2">
    <citation type="submission" date="2025-09" db="UniProtKB">
        <authorList>
            <consortium name="Ensembl"/>
        </authorList>
    </citation>
    <scope>IDENTIFICATION</scope>
</reference>
<feature type="region of interest" description="Disordered" evidence="3">
    <location>
        <begin position="597"/>
        <end position="630"/>
    </location>
</feature>
<feature type="domain" description="Phosphofurin acidic cluster sorting protein 1/2 N-terminal C2" evidence="5">
    <location>
        <begin position="16"/>
        <end position="145"/>
    </location>
</feature>
<dbReference type="PANTHER" id="PTHR13280:SF16">
    <property type="entry name" value="PHOSPHOFURIN ACIDIC CLUSTER SORTING PROTEIN 1"/>
    <property type="match status" value="1"/>
</dbReference>
<dbReference type="Proteomes" id="UP000694427">
    <property type="component" value="Unplaced"/>
</dbReference>
<evidence type="ECO:0000256" key="1">
    <source>
        <dbReference type="ARBA" id="ARBA00008590"/>
    </source>
</evidence>
<evidence type="ECO:0000313" key="7">
    <source>
        <dbReference type="Proteomes" id="UP000694427"/>
    </source>
</evidence>
<dbReference type="AlphaFoldDB" id="A0A8C1QVT3"/>
<accession>A0A8C1QVT3</accession>
<reference evidence="6" key="1">
    <citation type="submission" date="2025-08" db="UniProtKB">
        <authorList>
            <consortium name="Ensembl"/>
        </authorList>
    </citation>
    <scope>IDENTIFICATION</scope>
</reference>
<feature type="region of interest" description="Disordered" evidence="3">
    <location>
        <begin position="171"/>
        <end position="221"/>
    </location>
</feature>